<dbReference type="InterPro" id="IPR050297">
    <property type="entry name" value="LipidA_mod_glycosyltrf_83"/>
</dbReference>
<protein>
    <recommendedName>
        <fullName evidence="9">Glycosyltransferase RgtA/B/C/D-like domain-containing protein</fullName>
    </recommendedName>
</protein>
<dbReference type="GO" id="GO:0005886">
    <property type="term" value="C:plasma membrane"/>
    <property type="evidence" value="ECO:0007669"/>
    <property type="project" value="UniProtKB-SubCell"/>
</dbReference>
<feature type="transmembrane region" description="Helical" evidence="8">
    <location>
        <begin position="351"/>
        <end position="366"/>
    </location>
</feature>
<evidence type="ECO:0000256" key="8">
    <source>
        <dbReference type="SAM" id="Phobius"/>
    </source>
</evidence>
<feature type="transmembrane region" description="Helical" evidence="8">
    <location>
        <begin position="86"/>
        <end position="107"/>
    </location>
</feature>
<evidence type="ECO:0000256" key="3">
    <source>
        <dbReference type="ARBA" id="ARBA00022676"/>
    </source>
</evidence>
<reference evidence="10 11" key="1">
    <citation type="submission" date="2011-04" db="EMBL/GenBank/DDBJ databases">
        <title>The Genome Sequence of Dysgonomonas gadei ATCC BAA-286.</title>
        <authorList>
            <consortium name="The Broad Institute Genome Sequencing Platform"/>
            <person name="Earl A."/>
            <person name="Ward D."/>
            <person name="Feldgarden M."/>
            <person name="Gevers D."/>
            <person name="Pudlo N."/>
            <person name="Martens E."/>
            <person name="Allen-Vercoe E."/>
            <person name="Young S.K."/>
            <person name="Zeng Q."/>
            <person name="Gargeya S."/>
            <person name="Fitzgerald M."/>
            <person name="Haas B."/>
            <person name="Abouelleil A."/>
            <person name="Alvarado L."/>
            <person name="Arachchi H.M."/>
            <person name="Berlin A."/>
            <person name="Brown A."/>
            <person name="Chapman S.B."/>
            <person name="Chen Z."/>
            <person name="Dunbar C."/>
            <person name="Freedman E."/>
            <person name="Gearin G."/>
            <person name="Gellesch M."/>
            <person name="Goldberg J."/>
            <person name="Griggs A."/>
            <person name="Gujja S."/>
            <person name="Heiman D."/>
            <person name="Howarth C."/>
            <person name="Larson L."/>
            <person name="Lui A."/>
            <person name="MacDonald P.J.P."/>
            <person name="Mehta T."/>
            <person name="Montmayeur A."/>
            <person name="Murphy C."/>
            <person name="Neiman D."/>
            <person name="Pearson M."/>
            <person name="Priest M."/>
            <person name="Roberts A."/>
            <person name="Saif S."/>
            <person name="Shea T."/>
            <person name="Shenoy N."/>
            <person name="Sisk P."/>
            <person name="Stolte C."/>
            <person name="Sykes S."/>
            <person name="Yandava C."/>
            <person name="Wortman J."/>
            <person name="Nusbaum C."/>
            <person name="Birren B."/>
        </authorList>
    </citation>
    <scope>NUCLEOTIDE SEQUENCE [LARGE SCALE GENOMIC DNA]</scope>
    <source>
        <strain evidence="10 11">ATCC BAA-286</strain>
    </source>
</reference>
<dbReference type="RefSeq" id="WP_006797527.1">
    <property type="nucleotide sequence ID" value="NZ_GL891979.1"/>
</dbReference>
<dbReference type="OrthoDB" id="5056808at2"/>
<dbReference type="EMBL" id="ADLV01000002">
    <property type="protein sequence ID" value="EGK01905.1"/>
    <property type="molecule type" value="Genomic_DNA"/>
</dbReference>
<dbReference type="GO" id="GO:0016763">
    <property type="term" value="F:pentosyltransferase activity"/>
    <property type="evidence" value="ECO:0007669"/>
    <property type="project" value="TreeGrafter"/>
</dbReference>
<keyword evidence="4" id="KW-0808">Transferase</keyword>
<evidence type="ECO:0000259" key="9">
    <source>
        <dbReference type="Pfam" id="PF13231"/>
    </source>
</evidence>
<accession>F5ISG0</accession>
<evidence type="ECO:0000256" key="6">
    <source>
        <dbReference type="ARBA" id="ARBA00022989"/>
    </source>
</evidence>
<evidence type="ECO:0000313" key="11">
    <source>
        <dbReference type="Proteomes" id="UP000004913"/>
    </source>
</evidence>
<feature type="transmembrane region" description="Helical" evidence="8">
    <location>
        <begin position="329"/>
        <end position="345"/>
    </location>
</feature>
<dbReference type="GO" id="GO:0009103">
    <property type="term" value="P:lipopolysaccharide biosynthetic process"/>
    <property type="evidence" value="ECO:0007669"/>
    <property type="project" value="UniProtKB-ARBA"/>
</dbReference>
<keyword evidence="3" id="KW-0328">Glycosyltransferase</keyword>
<dbReference type="PANTHER" id="PTHR33908:SF11">
    <property type="entry name" value="MEMBRANE PROTEIN"/>
    <property type="match status" value="1"/>
</dbReference>
<dbReference type="HOGENOM" id="CLU_030254_0_0_10"/>
<comment type="caution">
    <text evidence="10">The sequence shown here is derived from an EMBL/GenBank/DDBJ whole genome shotgun (WGS) entry which is preliminary data.</text>
</comment>
<keyword evidence="2" id="KW-1003">Cell membrane</keyword>
<feature type="transmembrane region" description="Helical" evidence="8">
    <location>
        <begin position="114"/>
        <end position="134"/>
    </location>
</feature>
<feature type="transmembrane region" description="Helical" evidence="8">
    <location>
        <begin position="169"/>
        <end position="202"/>
    </location>
</feature>
<dbReference type="eggNOG" id="COG1807">
    <property type="taxonomic scope" value="Bacteria"/>
</dbReference>
<feature type="domain" description="Glycosyltransferase RgtA/B/C/D-like" evidence="9">
    <location>
        <begin position="66"/>
        <end position="225"/>
    </location>
</feature>
<dbReference type="STRING" id="742766.HMPREF9455_00027"/>
<keyword evidence="7 8" id="KW-0472">Membrane</keyword>
<evidence type="ECO:0000256" key="2">
    <source>
        <dbReference type="ARBA" id="ARBA00022475"/>
    </source>
</evidence>
<comment type="subcellular location">
    <subcellularLocation>
        <location evidence="1">Cell membrane</location>
        <topology evidence="1">Multi-pass membrane protein</topology>
    </subcellularLocation>
</comment>
<keyword evidence="5 8" id="KW-0812">Transmembrane</keyword>
<feature type="transmembrane region" description="Helical" evidence="8">
    <location>
        <begin position="302"/>
        <end position="322"/>
    </location>
</feature>
<keyword evidence="11" id="KW-1185">Reference proteome</keyword>
<evidence type="ECO:0000313" key="10">
    <source>
        <dbReference type="EMBL" id="EGK01905.1"/>
    </source>
</evidence>
<dbReference type="Pfam" id="PF13231">
    <property type="entry name" value="PMT_2"/>
    <property type="match status" value="1"/>
</dbReference>
<sequence>MIKKQIQEDKRNFVILILYVILLLFFCSKMSPLYPINEWADVNLYFNIGKAIFHGQVPYVDVFDHKGPLIFFIYGVGYMLSNTSFLGMYFIQCLLWILMVSAAYLTAKLYLDKIYALFAAMLLPALMLSHTLNGGSADEFITVFEVISLYLFILYFKDRSVAEHKPVHMFMHGLLCAMTLFIKINLIAFWVFPLLFIFINIIQQKKYRNLLENAIAFLLGLSIIALPILLYFIFNNALQDAWDTYIVLNKSYSKPGSIGEILERLFSYLYQQIRYGNFEFIIILIGAIWFPLKYIENRLGKVAIILSFAATYTAIFISSYYIDYYSVPLYTFILLGCIVICRYIKVPSPSWKYYALFIILALYMGIQQRKFFGMDFSELSGKKENSFDISKFSQIVEQEKNPTLMNLGLDLGNSVFTQADVIPNVKYFISPNLEYDMYPVMRDEQTKYIEQRKVQFIILAEIALNFSYFSQLPALRENYEVVSVIGNEGGRYYLYKLKQ</sequence>
<dbReference type="AlphaFoldDB" id="F5ISG0"/>
<evidence type="ECO:0000256" key="1">
    <source>
        <dbReference type="ARBA" id="ARBA00004651"/>
    </source>
</evidence>
<dbReference type="InterPro" id="IPR038731">
    <property type="entry name" value="RgtA/B/C-like"/>
</dbReference>
<feature type="transmembrane region" description="Helical" evidence="8">
    <location>
        <begin position="12"/>
        <end position="34"/>
    </location>
</feature>
<feature type="transmembrane region" description="Helical" evidence="8">
    <location>
        <begin position="214"/>
        <end position="234"/>
    </location>
</feature>
<evidence type="ECO:0000256" key="4">
    <source>
        <dbReference type="ARBA" id="ARBA00022679"/>
    </source>
</evidence>
<dbReference type="PANTHER" id="PTHR33908">
    <property type="entry name" value="MANNOSYLTRANSFERASE YKCB-RELATED"/>
    <property type="match status" value="1"/>
</dbReference>
<dbReference type="Proteomes" id="UP000004913">
    <property type="component" value="Unassembled WGS sequence"/>
</dbReference>
<evidence type="ECO:0000256" key="7">
    <source>
        <dbReference type="ARBA" id="ARBA00023136"/>
    </source>
</evidence>
<proteinExistence type="predicted"/>
<gene>
    <name evidence="10" type="ORF">HMPREF9455_00027</name>
</gene>
<organism evidence="10 11">
    <name type="scientific">Dysgonomonas gadei ATCC BAA-286</name>
    <dbReference type="NCBI Taxonomy" id="742766"/>
    <lineage>
        <taxon>Bacteria</taxon>
        <taxon>Pseudomonadati</taxon>
        <taxon>Bacteroidota</taxon>
        <taxon>Bacteroidia</taxon>
        <taxon>Bacteroidales</taxon>
        <taxon>Dysgonomonadaceae</taxon>
        <taxon>Dysgonomonas</taxon>
    </lineage>
</organism>
<evidence type="ECO:0000256" key="5">
    <source>
        <dbReference type="ARBA" id="ARBA00022692"/>
    </source>
</evidence>
<name>F5ISG0_9BACT</name>
<keyword evidence="6 8" id="KW-1133">Transmembrane helix</keyword>
<feature type="transmembrane region" description="Helical" evidence="8">
    <location>
        <begin position="273"/>
        <end position="290"/>
    </location>
</feature>